<gene>
    <name evidence="2" type="ORF">OM074_18310</name>
</gene>
<comment type="caution">
    <text evidence="2">The sequence shown here is derived from an EMBL/GenBank/DDBJ whole genome shotgun (WGS) entry which is preliminary data.</text>
</comment>
<dbReference type="EMBL" id="JAPDPI010000051">
    <property type="protein sequence ID" value="MCW3807586.1"/>
    <property type="molecule type" value="Genomic_DNA"/>
</dbReference>
<reference evidence="2" key="1">
    <citation type="submission" date="2022-10" db="EMBL/GenBank/DDBJ databases">
        <authorList>
            <person name="Yu W.X."/>
        </authorList>
    </citation>
    <scope>NUCLEOTIDE SEQUENCE</scope>
    <source>
        <strain evidence="2">D04</strain>
    </source>
</reference>
<dbReference type="Pfam" id="PF04230">
    <property type="entry name" value="PS_pyruv_trans"/>
    <property type="match status" value="1"/>
</dbReference>
<keyword evidence="3" id="KW-1185">Reference proteome</keyword>
<sequence length="392" mass="45220">MQKIIITGGNFINKGAQSMLFCLVDSLKKNFPGANIVMIDLFPTLTDEDKEKYDFQVVNMHIRTVLRMAFPFIKLVVKPKPISNDESEIKKHFKTADLILDISGYGVSSHNQSPLWTYATLFPVMLAKRSLVPFVFLPQSIGPFDFKGWKKLVIWPLVKKYLKYAKVIFIREPECRKYVEKVRKDEIVDSFDLVLQSPKIELKNIYKDLPKQKDKELRIKKDSVVVIPNKQLTKLKSSEEVIAIFKDLILDLLSRGEEVAIVRHSSDDKQLCDSIYREVSHQKLQLVNEDLSPYDIQQVLESSKVVVAARYHGLIHALKLEKPCLVIGWANKYSHVMKSFGLSNYQFDISQANIDGIIDTQHRLIENKDQITKQIAQKLQEVNTVDIYKYFA</sequence>
<evidence type="ECO:0000313" key="3">
    <source>
        <dbReference type="Proteomes" id="UP001207408"/>
    </source>
</evidence>
<accession>A0AAE3MHH6</accession>
<dbReference type="GO" id="GO:0016740">
    <property type="term" value="F:transferase activity"/>
    <property type="evidence" value="ECO:0007669"/>
    <property type="project" value="UniProtKB-KW"/>
</dbReference>
<dbReference type="InterPro" id="IPR007345">
    <property type="entry name" value="Polysacch_pyruvyl_Trfase"/>
</dbReference>
<dbReference type="AlphaFoldDB" id="A0AAE3MHH6"/>
<evidence type="ECO:0000259" key="1">
    <source>
        <dbReference type="Pfam" id="PF04230"/>
    </source>
</evidence>
<feature type="domain" description="Polysaccharide pyruvyl transferase" evidence="1">
    <location>
        <begin position="13"/>
        <end position="330"/>
    </location>
</feature>
<dbReference type="PANTHER" id="PTHR36836:SF1">
    <property type="entry name" value="COLANIC ACID BIOSYNTHESIS PROTEIN WCAK"/>
    <property type="match status" value="1"/>
</dbReference>
<keyword evidence="2" id="KW-0808">Transferase</keyword>
<protein>
    <submittedName>
        <fullName evidence="2">Polysaccharide pyruvyl transferase family protein</fullName>
    </submittedName>
</protein>
<dbReference type="RefSeq" id="WP_301202017.1">
    <property type="nucleotide sequence ID" value="NZ_JAPDPI010000051.1"/>
</dbReference>
<evidence type="ECO:0000313" key="2">
    <source>
        <dbReference type="EMBL" id="MCW3807586.1"/>
    </source>
</evidence>
<dbReference type="Proteomes" id="UP001207408">
    <property type="component" value="Unassembled WGS sequence"/>
</dbReference>
<dbReference type="SUPFAM" id="SSF53756">
    <property type="entry name" value="UDP-Glycosyltransferase/glycogen phosphorylase"/>
    <property type="match status" value="1"/>
</dbReference>
<name>A0AAE3MHH6_9BACT</name>
<dbReference type="PANTHER" id="PTHR36836">
    <property type="entry name" value="COLANIC ACID BIOSYNTHESIS PROTEIN WCAK"/>
    <property type="match status" value="1"/>
</dbReference>
<proteinExistence type="predicted"/>
<organism evidence="2 3">
    <name type="scientific">Plebeiibacterium marinum</name>
    <dbReference type="NCBI Taxonomy" id="2992111"/>
    <lineage>
        <taxon>Bacteria</taxon>
        <taxon>Pseudomonadati</taxon>
        <taxon>Bacteroidota</taxon>
        <taxon>Bacteroidia</taxon>
        <taxon>Marinilabiliales</taxon>
        <taxon>Marinilabiliaceae</taxon>
        <taxon>Plebeiibacterium</taxon>
    </lineage>
</organism>